<feature type="transmembrane region" description="Helical" evidence="4">
    <location>
        <begin position="6"/>
        <end position="24"/>
    </location>
</feature>
<reference evidence="5 6" key="1">
    <citation type="submission" date="2021-03" db="EMBL/GenBank/DDBJ databases">
        <title>Genomic Encyclopedia of Type Strains, Phase IV (KMG-IV): sequencing the most valuable type-strain genomes for metagenomic binning, comparative biology and taxonomic classification.</title>
        <authorList>
            <person name="Goeker M."/>
        </authorList>
    </citation>
    <scope>NUCLEOTIDE SEQUENCE [LARGE SCALE GENOMIC DNA]</scope>
    <source>
        <strain evidence="5 6">DSM 1289</strain>
    </source>
</reference>
<keyword evidence="4" id="KW-1133">Transmembrane helix</keyword>
<comment type="similarity">
    <text evidence="1">Belongs to the UPF0749 family.</text>
</comment>
<dbReference type="PANTHER" id="PTHR37313">
    <property type="entry name" value="UPF0749 PROTEIN RV1825"/>
    <property type="match status" value="1"/>
</dbReference>
<organism evidence="5 6">
    <name type="scientific">Metaclostridioides mangenotii</name>
    <dbReference type="NCBI Taxonomy" id="1540"/>
    <lineage>
        <taxon>Bacteria</taxon>
        <taxon>Bacillati</taxon>
        <taxon>Bacillota</taxon>
        <taxon>Clostridia</taxon>
        <taxon>Peptostreptococcales</taxon>
        <taxon>Peptostreptococcaceae</taxon>
        <taxon>Metaclostridioides</taxon>
    </lineage>
</organism>
<sequence>MKNKFVVLGTFILGIMISIFIKSFDPDKIYMTLDQVGKIESEIDAKKEKINLLDKKLGRYEEDLKKYEDRTRSKEIKDVMEDELSSLKDRSGRTDIEGAGIMITMNDSDRDVESGEDPNDLIIHDIDVLRLINDLRKSGSTAISINGERVLGKTQIKCSGSTITVNDTTYGQPFVIRALGDVDDLNAAVLSPDSYAYSLKEIYSINIEVESMNNMKIKRIS</sequence>
<keyword evidence="6" id="KW-1185">Reference proteome</keyword>
<dbReference type="Gene3D" id="3.30.70.1880">
    <property type="entry name" value="Protein of unknown function DUF881"/>
    <property type="match status" value="1"/>
</dbReference>
<evidence type="ECO:0000256" key="2">
    <source>
        <dbReference type="PROSITE-ProRule" id="PRU00182"/>
    </source>
</evidence>
<keyword evidence="3" id="KW-0175">Coiled coil</keyword>
<dbReference type="Pfam" id="PF05949">
    <property type="entry name" value="DUF881"/>
    <property type="match status" value="1"/>
</dbReference>
<evidence type="ECO:0000256" key="4">
    <source>
        <dbReference type="SAM" id="Phobius"/>
    </source>
</evidence>
<evidence type="ECO:0000256" key="1">
    <source>
        <dbReference type="ARBA" id="ARBA00009108"/>
    </source>
</evidence>
<evidence type="ECO:0000313" key="5">
    <source>
        <dbReference type="EMBL" id="MBP1854801.1"/>
    </source>
</evidence>
<keyword evidence="2" id="KW-0694">RNA-binding</keyword>
<gene>
    <name evidence="5" type="ORF">J2Z43_001191</name>
</gene>
<protein>
    <submittedName>
        <fullName evidence="5">Uncharacterized protein YlxW (UPF0749 family)</fullName>
    </submittedName>
</protein>
<dbReference type="EMBL" id="JAGGJX010000001">
    <property type="protein sequence ID" value="MBP1854801.1"/>
    <property type="molecule type" value="Genomic_DNA"/>
</dbReference>
<accession>A0ABS4EA29</accession>
<feature type="coiled-coil region" evidence="3">
    <location>
        <begin position="36"/>
        <end position="77"/>
    </location>
</feature>
<dbReference type="RefSeq" id="WP_209456250.1">
    <property type="nucleotide sequence ID" value="NZ_BAAACS010000013.1"/>
</dbReference>
<keyword evidence="4" id="KW-0812">Transmembrane</keyword>
<dbReference type="InterPro" id="IPR010273">
    <property type="entry name" value="DUF881"/>
</dbReference>
<dbReference type="PANTHER" id="PTHR37313:SF2">
    <property type="entry name" value="UPF0749 PROTEIN YLXX"/>
    <property type="match status" value="1"/>
</dbReference>
<proteinExistence type="inferred from homology"/>
<dbReference type="SUPFAM" id="SSF57997">
    <property type="entry name" value="Tropomyosin"/>
    <property type="match status" value="1"/>
</dbReference>
<comment type="caution">
    <text evidence="5">The sequence shown here is derived from an EMBL/GenBank/DDBJ whole genome shotgun (WGS) entry which is preliminary data.</text>
</comment>
<name>A0ABS4EA29_9FIRM</name>
<keyword evidence="4" id="KW-0472">Membrane</keyword>
<evidence type="ECO:0000256" key="3">
    <source>
        <dbReference type="SAM" id="Coils"/>
    </source>
</evidence>
<evidence type="ECO:0000313" key="6">
    <source>
        <dbReference type="Proteomes" id="UP000767291"/>
    </source>
</evidence>
<dbReference type="Proteomes" id="UP000767291">
    <property type="component" value="Unassembled WGS sequence"/>
</dbReference>
<dbReference type="PROSITE" id="PS50889">
    <property type="entry name" value="S4"/>
    <property type="match status" value="1"/>
</dbReference>